<dbReference type="GO" id="GO:0061630">
    <property type="term" value="F:ubiquitin protein ligase activity"/>
    <property type="evidence" value="ECO:0007669"/>
    <property type="project" value="TreeGrafter"/>
</dbReference>
<feature type="region of interest" description="Disordered" evidence="5">
    <location>
        <begin position="154"/>
        <end position="202"/>
    </location>
</feature>
<evidence type="ECO:0000256" key="2">
    <source>
        <dbReference type="ARBA" id="ARBA00022771"/>
    </source>
</evidence>
<keyword evidence="1" id="KW-0479">Metal-binding</keyword>
<evidence type="ECO:0000313" key="7">
    <source>
        <dbReference type="EMBL" id="CAE0671548.1"/>
    </source>
</evidence>
<dbReference type="GO" id="GO:0006511">
    <property type="term" value="P:ubiquitin-dependent protein catabolic process"/>
    <property type="evidence" value="ECO:0007669"/>
    <property type="project" value="TreeGrafter"/>
</dbReference>
<organism evidence="7">
    <name type="scientific">Lotharella globosa</name>
    <dbReference type="NCBI Taxonomy" id="91324"/>
    <lineage>
        <taxon>Eukaryota</taxon>
        <taxon>Sar</taxon>
        <taxon>Rhizaria</taxon>
        <taxon>Cercozoa</taxon>
        <taxon>Chlorarachniophyceae</taxon>
        <taxon>Lotharella</taxon>
    </lineage>
</organism>
<dbReference type="SMART" id="SM00184">
    <property type="entry name" value="RING"/>
    <property type="match status" value="1"/>
</dbReference>
<dbReference type="PROSITE" id="PS50089">
    <property type="entry name" value="ZF_RING_2"/>
    <property type="match status" value="1"/>
</dbReference>
<dbReference type="InterPro" id="IPR036361">
    <property type="entry name" value="SAP_dom_sf"/>
</dbReference>
<protein>
    <recommendedName>
        <fullName evidence="6">RING-type domain-containing protein</fullName>
    </recommendedName>
</protein>
<dbReference type="SUPFAM" id="SSF68906">
    <property type="entry name" value="SAP domain"/>
    <property type="match status" value="1"/>
</dbReference>
<dbReference type="AlphaFoldDB" id="A0A7S4DUG3"/>
<proteinExistence type="predicted"/>
<dbReference type="InterPro" id="IPR051834">
    <property type="entry name" value="RING_finger_E3_ligase"/>
</dbReference>
<feature type="domain" description="RING-type" evidence="6">
    <location>
        <begin position="106"/>
        <end position="147"/>
    </location>
</feature>
<dbReference type="Gene3D" id="3.30.40.10">
    <property type="entry name" value="Zinc/RING finger domain, C3HC4 (zinc finger)"/>
    <property type="match status" value="1"/>
</dbReference>
<dbReference type="CDD" id="cd16454">
    <property type="entry name" value="RING-H2_PA-TM-RING"/>
    <property type="match status" value="1"/>
</dbReference>
<keyword evidence="2 4" id="KW-0863">Zinc-finger</keyword>
<sequence>MSAQQPIVFQFVLFPREQQQQQQNTNGTSQGPNLAQMGIFMHLLRSGYMADAAASMGEYARQFWEQAMNPQAGRTAKPASEEAVRRMPVRKLVDEKDHLLRESQKCAVCQEAYCKGDEVIELPCSHCYHKDCAMPWLKEHNTCPLCRKSVDEPKQKEADAKFQQQNHHHHHHQQQQQQQQASANNAPNSSPPATNSTQGVKSVLSSLPVRALKAMMDRHSITHDDCIEKAELVERVMRRISAPDISAFLAAGPQGMKR</sequence>
<evidence type="ECO:0000256" key="4">
    <source>
        <dbReference type="PROSITE-ProRule" id="PRU00175"/>
    </source>
</evidence>
<evidence type="ECO:0000256" key="1">
    <source>
        <dbReference type="ARBA" id="ARBA00022723"/>
    </source>
</evidence>
<keyword evidence="3" id="KW-0862">Zinc</keyword>
<dbReference type="SUPFAM" id="SSF57850">
    <property type="entry name" value="RING/U-box"/>
    <property type="match status" value="1"/>
</dbReference>
<evidence type="ECO:0000256" key="3">
    <source>
        <dbReference type="ARBA" id="ARBA00022833"/>
    </source>
</evidence>
<dbReference type="PANTHER" id="PTHR45931">
    <property type="entry name" value="SI:CH211-59O9.10"/>
    <property type="match status" value="1"/>
</dbReference>
<dbReference type="InterPro" id="IPR001841">
    <property type="entry name" value="Znf_RING"/>
</dbReference>
<evidence type="ECO:0000256" key="5">
    <source>
        <dbReference type="SAM" id="MobiDB-lite"/>
    </source>
</evidence>
<dbReference type="GO" id="GO:0005634">
    <property type="term" value="C:nucleus"/>
    <property type="evidence" value="ECO:0007669"/>
    <property type="project" value="TreeGrafter"/>
</dbReference>
<dbReference type="InterPro" id="IPR013083">
    <property type="entry name" value="Znf_RING/FYVE/PHD"/>
</dbReference>
<feature type="compositionally biased region" description="Low complexity" evidence="5">
    <location>
        <begin position="174"/>
        <end position="198"/>
    </location>
</feature>
<reference evidence="7" key="1">
    <citation type="submission" date="2021-01" db="EMBL/GenBank/DDBJ databases">
        <authorList>
            <person name="Corre E."/>
            <person name="Pelletier E."/>
            <person name="Niang G."/>
            <person name="Scheremetjew M."/>
            <person name="Finn R."/>
            <person name="Kale V."/>
            <person name="Holt S."/>
            <person name="Cochrane G."/>
            <person name="Meng A."/>
            <person name="Brown T."/>
            <person name="Cohen L."/>
        </authorList>
    </citation>
    <scope>NUCLEOTIDE SEQUENCE</scope>
    <source>
        <strain evidence="7">CCCM811</strain>
    </source>
</reference>
<dbReference type="EMBL" id="HBIV01032526">
    <property type="protein sequence ID" value="CAE0671548.1"/>
    <property type="molecule type" value="Transcribed_RNA"/>
</dbReference>
<dbReference type="Pfam" id="PF13639">
    <property type="entry name" value="zf-RING_2"/>
    <property type="match status" value="1"/>
</dbReference>
<dbReference type="GO" id="GO:0008270">
    <property type="term" value="F:zinc ion binding"/>
    <property type="evidence" value="ECO:0007669"/>
    <property type="project" value="UniProtKB-KW"/>
</dbReference>
<dbReference type="PANTHER" id="PTHR45931:SF16">
    <property type="entry name" value="RING_U-BOX SUPERFAMILY PROTEIN"/>
    <property type="match status" value="1"/>
</dbReference>
<accession>A0A7S4DUG3</accession>
<evidence type="ECO:0000259" key="6">
    <source>
        <dbReference type="PROSITE" id="PS50089"/>
    </source>
</evidence>
<name>A0A7S4DUG3_9EUKA</name>
<gene>
    <name evidence="7" type="ORF">LGLO00237_LOCUS23195</name>
</gene>